<comment type="caution">
    <text evidence="11">The sequence shown here is derived from an EMBL/GenBank/DDBJ whole genome shotgun (WGS) entry which is preliminary data.</text>
</comment>
<dbReference type="OrthoDB" id="442066at2759"/>
<dbReference type="Pfam" id="PF00560">
    <property type="entry name" value="LRR_1"/>
    <property type="match status" value="2"/>
</dbReference>
<dbReference type="PANTHER" id="PTHR48061">
    <property type="entry name" value="LEUCINE-RICH REPEAT RECEPTOR PROTEIN KINASE EMS1-LIKE-RELATED"/>
    <property type="match status" value="1"/>
</dbReference>
<feature type="domain" description="Leucine-rich repeat-containing N-terminal plant-type" evidence="10">
    <location>
        <begin position="35"/>
        <end position="82"/>
    </location>
</feature>
<keyword evidence="4" id="KW-0812">Transmembrane</keyword>
<evidence type="ECO:0000256" key="4">
    <source>
        <dbReference type="ARBA" id="ARBA00022692"/>
    </source>
</evidence>
<evidence type="ECO:0000256" key="1">
    <source>
        <dbReference type="ARBA" id="ARBA00004479"/>
    </source>
</evidence>
<keyword evidence="3" id="KW-0433">Leucine-rich repeat</keyword>
<evidence type="ECO:0000256" key="5">
    <source>
        <dbReference type="ARBA" id="ARBA00022729"/>
    </source>
</evidence>
<evidence type="ECO:0000256" key="6">
    <source>
        <dbReference type="ARBA" id="ARBA00022737"/>
    </source>
</evidence>
<comment type="subcellular location">
    <subcellularLocation>
        <location evidence="1">Membrane</location>
        <topology evidence="1">Single-pass type I membrane protein</topology>
    </subcellularLocation>
</comment>
<keyword evidence="5" id="KW-0732">Signal</keyword>
<keyword evidence="12" id="KW-1185">Reference proteome</keyword>
<evidence type="ECO:0000256" key="3">
    <source>
        <dbReference type="ARBA" id="ARBA00022614"/>
    </source>
</evidence>
<accession>A0A2G2W4L2</accession>
<evidence type="ECO:0000256" key="8">
    <source>
        <dbReference type="ARBA" id="ARBA00023136"/>
    </source>
</evidence>
<name>A0A2G2W4L2_CAPBA</name>
<dbReference type="PANTHER" id="PTHR48061:SF10">
    <property type="entry name" value="LEUCINE-RICH REPEAT-CONTAINING N-TERMINAL PLANT-TYPE DOMAIN-CONTAINING PROTEIN"/>
    <property type="match status" value="1"/>
</dbReference>
<dbReference type="InterPro" id="IPR046956">
    <property type="entry name" value="RLP23-like"/>
</dbReference>
<dbReference type="Proteomes" id="UP000224567">
    <property type="component" value="Unassembled WGS sequence"/>
</dbReference>
<dbReference type="Pfam" id="PF08263">
    <property type="entry name" value="LRRNT_2"/>
    <property type="match status" value="1"/>
</dbReference>
<evidence type="ECO:0000259" key="10">
    <source>
        <dbReference type="Pfam" id="PF08263"/>
    </source>
</evidence>
<comment type="similarity">
    <text evidence="2">Belongs to the RLP family.</text>
</comment>
<dbReference type="PRINTS" id="PR00019">
    <property type="entry name" value="LEURICHRPT"/>
</dbReference>
<dbReference type="Gene3D" id="3.80.10.10">
    <property type="entry name" value="Ribonuclease Inhibitor"/>
    <property type="match status" value="1"/>
</dbReference>
<keyword evidence="6" id="KW-0677">Repeat</keyword>
<dbReference type="STRING" id="33114.A0A2G2W4L2"/>
<dbReference type="FunFam" id="3.80.10.10:FF:000111">
    <property type="entry name" value="LRR receptor-like serine/threonine-protein kinase ERECTA"/>
    <property type="match status" value="1"/>
</dbReference>
<dbReference type="InterPro" id="IPR013210">
    <property type="entry name" value="LRR_N_plant-typ"/>
</dbReference>
<evidence type="ECO:0000256" key="2">
    <source>
        <dbReference type="ARBA" id="ARBA00009592"/>
    </source>
</evidence>
<evidence type="ECO:0000313" key="11">
    <source>
        <dbReference type="EMBL" id="PHT40167.1"/>
    </source>
</evidence>
<gene>
    <name evidence="11" type="ORF">CQW23_19021</name>
</gene>
<dbReference type="InterPro" id="IPR001611">
    <property type="entry name" value="Leu-rich_rpt"/>
</dbReference>
<organism evidence="11 12">
    <name type="scientific">Capsicum baccatum</name>
    <name type="common">Peruvian pepper</name>
    <dbReference type="NCBI Taxonomy" id="33114"/>
    <lineage>
        <taxon>Eukaryota</taxon>
        <taxon>Viridiplantae</taxon>
        <taxon>Streptophyta</taxon>
        <taxon>Embryophyta</taxon>
        <taxon>Tracheophyta</taxon>
        <taxon>Spermatophyta</taxon>
        <taxon>Magnoliopsida</taxon>
        <taxon>eudicotyledons</taxon>
        <taxon>Gunneridae</taxon>
        <taxon>Pentapetalae</taxon>
        <taxon>asterids</taxon>
        <taxon>lamiids</taxon>
        <taxon>Solanales</taxon>
        <taxon>Solanaceae</taxon>
        <taxon>Solanoideae</taxon>
        <taxon>Capsiceae</taxon>
        <taxon>Capsicum</taxon>
    </lineage>
</organism>
<dbReference type="EMBL" id="MLFT02000008">
    <property type="protein sequence ID" value="PHT40167.1"/>
    <property type="molecule type" value="Genomic_DNA"/>
</dbReference>
<dbReference type="SUPFAM" id="SSF52058">
    <property type="entry name" value="L domain-like"/>
    <property type="match status" value="1"/>
</dbReference>
<dbReference type="GO" id="GO:0050832">
    <property type="term" value="P:defense response to fungus"/>
    <property type="evidence" value="ECO:0007669"/>
    <property type="project" value="UniProtKB-ARBA"/>
</dbReference>
<dbReference type="Pfam" id="PF13855">
    <property type="entry name" value="LRR_8"/>
    <property type="match status" value="1"/>
</dbReference>
<evidence type="ECO:0000313" key="12">
    <source>
        <dbReference type="Proteomes" id="UP000224567"/>
    </source>
</evidence>
<protein>
    <recommendedName>
        <fullName evidence="10">Leucine-rich repeat-containing N-terminal plant-type domain-containing protein</fullName>
    </recommendedName>
</protein>
<evidence type="ECO:0000256" key="9">
    <source>
        <dbReference type="ARBA" id="ARBA00023180"/>
    </source>
</evidence>
<sequence length="393" mass="44288">MVVLSSANGELALFMLYAILYQLSFSSSLPYLCRKDQARSLLQCKKTFSKNVDASGCFQSYAKTLSWTRSTDCCSWDGVYCNEMIGHIIELDLSCSQIQGKFHSNNSLFRLSNLRRLDLSFNDFSGSHILPKFGGLSNLTHLHIWGSRFTGDNELNDTFPKWLGNLPNLKLLSLKSNKLHGPIKASKNKKLFAQLQIMDLLSNLFSGNLPANIFENFQAMKIFDENVRDPCSSFDKNIIINLSKNKFEGYIPSTIGDLTVLCTLNLSHNHLEGRIPASLHQLSVIESLDLSFNKIGGGILQQFAFLTSLEALNLSHNHLVGCIPKGKQYDTFEKSSYQGNDGLHGFLLSKDCGAYERIAISNMISKRKNKMNSQIYVETFDRKKHGQRRRNSL</sequence>
<evidence type="ECO:0000256" key="7">
    <source>
        <dbReference type="ARBA" id="ARBA00022989"/>
    </source>
</evidence>
<proteinExistence type="inferred from homology"/>
<reference evidence="11 12" key="1">
    <citation type="journal article" date="2017" name="Genome Biol.">
        <title>New reference genome sequences of hot pepper reveal the massive evolution of plant disease-resistance genes by retroduplication.</title>
        <authorList>
            <person name="Kim S."/>
            <person name="Park J."/>
            <person name="Yeom S.I."/>
            <person name="Kim Y.M."/>
            <person name="Seo E."/>
            <person name="Kim K.T."/>
            <person name="Kim M.S."/>
            <person name="Lee J.M."/>
            <person name="Cheong K."/>
            <person name="Shin H.S."/>
            <person name="Kim S.B."/>
            <person name="Han K."/>
            <person name="Lee J."/>
            <person name="Park M."/>
            <person name="Lee H.A."/>
            <person name="Lee H.Y."/>
            <person name="Lee Y."/>
            <person name="Oh S."/>
            <person name="Lee J.H."/>
            <person name="Choi E."/>
            <person name="Choi E."/>
            <person name="Lee S.E."/>
            <person name="Jeon J."/>
            <person name="Kim H."/>
            <person name="Choi G."/>
            <person name="Song H."/>
            <person name="Lee J."/>
            <person name="Lee S.C."/>
            <person name="Kwon J.K."/>
            <person name="Lee H.Y."/>
            <person name="Koo N."/>
            <person name="Hong Y."/>
            <person name="Kim R.W."/>
            <person name="Kang W.H."/>
            <person name="Huh J.H."/>
            <person name="Kang B.C."/>
            <person name="Yang T.J."/>
            <person name="Lee Y.H."/>
            <person name="Bennetzen J.L."/>
            <person name="Choi D."/>
        </authorList>
    </citation>
    <scope>NUCLEOTIDE SEQUENCE [LARGE SCALE GENOMIC DNA]</scope>
    <source>
        <strain evidence="12">cv. PBC81</strain>
    </source>
</reference>
<keyword evidence="9" id="KW-0325">Glycoprotein</keyword>
<keyword evidence="8" id="KW-0472">Membrane</keyword>
<dbReference type="GO" id="GO:0016020">
    <property type="term" value="C:membrane"/>
    <property type="evidence" value="ECO:0007669"/>
    <property type="project" value="UniProtKB-SubCell"/>
</dbReference>
<reference evidence="12" key="2">
    <citation type="journal article" date="2017" name="J. Anim. Genet.">
        <title>Multiple reference genome sequences of hot pepper reveal the massive evolution of plant disease resistance genes by retroduplication.</title>
        <authorList>
            <person name="Kim S."/>
            <person name="Park J."/>
            <person name="Yeom S.-I."/>
            <person name="Kim Y.-M."/>
            <person name="Seo E."/>
            <person name="Kim K.-T."/>
            <person name="Kim M.-S."/>
            <person name="Lee J.M."/>
            <person name="Cheong K."/>
            <person name="Shin H.-S."/>
            <person name="Kim S.-B."/>
            <person name="Han K."/>
            <person name="Lee J."/>
            <person name="Park M."/>
            <person name="Lee H.-A."/>
            <person name="Lee H.-Y."/>
            <person name="Lee Y."/>
            <person name="Oh S."/>
            <person name="Lee J.H."/>
            <person name="Choi E."/>
            <person name="Choi E."/>
            <person name="Lee S.E."/>
            <person name="Jeon J."/>
            <person name="Kim H."/>
            <person name="Choi G."/>
            <person name="Song H."/>
            <person name="Lee J."/>
            <person name="Lee S.-C."/>
            <person name="Kwon J.-K."/>
            <person name="Lee H.-Y."/>
            <person name="Koo N."/>
            <person name="Hong Y."/>
            <person name="Kim R.W."/>
            <person name="Kang W.-H."/>
            <person name="Huh J.H."/>
            <person name="Kang B.-C."/>
            <person name="Yang T.-J."/>
            <person name="Lee Y.-H."/>
            <person name="Bennetzen J.L."/>
            <person name="Choi D."/>
        </authorList>
    </citation>
    <scope>NUCLEOTIDE SEQUENCE [LARGE SCALE GENOMIC DNA]</scope>
    <source>
        <strain evidence="12">cv. PBC81</strain>
    </source>
</reference>
<keyword evidence="7" id="KW-1133">Transmembrane helix</keyword>
<dbReference type="AlphaFoldDB" id="A0A2G2W4L2"/>
<dbReference type="InterPro" id="IPR032675">
    <property type="entry name" value="LRR_dom_sf"/>
</dbReference>